<gene>
    <name evidence="3" type="ordered locus">Saro_1080</name>
</gene>
<dbReference type="KEGG" id="nar:Saro_1080"/>
<dbReference type="InterPro" id="IPR031571">
    <property type="entry name" value="RcpC_dom"/>
</dbReference>
<keyword evidence="4" id="KW-1185">Reference proteome</keyword>
<feature type="domain" description="SAF" evidence="2">
    <location>
        <begin position="45"/>
        <end position="111"/>
    </location>
</feature>
<evidence type="ECO:0000313" key="4">
    <source>
        <dbReference type="Proteomes" id="UP000009134"/>
    </source>
</evidence>
<dbReference type="HOGENOM" id="CLU_057068_1_1_5"/>
<dbReference type="CDD" id="cd11614">
    <property type="entry name" value="SAF_CpaB_FlgA_like"/>
    <property type="match status" value="1"/>
</dbReference>
<dbReference type="NCBIfam" id="TIGR03177">
    <property type="entry name" value="pilus_cpaB"/>
    <property type="match status" value="1"/>
</dbReference>
<feature type="signal peptide" evidence="1">
    <location>
        <begin position="1"/>
        <end position="22"/>
    </location>
</feature>
<reference evidence="4" key="1">
    <citation type="submission" date="2006-01" db="EMBL/GenBank/DDBJ databases">
        <title>Complete sequence of Novosphingobium aromaticivorans DSM 12444.</title>
        <authorList>
            <consortium name="US DOE Joint Genome Institute"/>
            <person name="Copeland A."/>
            <person name="Lucas S."/>
            <person name="Lapidus A."/>
            <person name="Barry K."/>
            <person name="Detter J.C."/>
            <person name="Glavina T."/>
            <person name="Hammon N."/>
            <person name="Israni S."/>
            <person name="Pitluck S."/>
            <person name="Chain P."/>
            <person name="Malfatti S."/>
            <person name="Shin M."/>
            <person name="Vergez L."/>
            <person name="Schmutz J."/>
            <person name="Larimer F."/>
            <person name="Land M."/>
            <person name="Kyrpides N."/>
            <person name="Ivanova N."/>
            <person name="Fredrickson J."/>
            <person name="Balkwill D."/>
            <person name="Romine M.F."/>
            <person name="Richardson P."/>
        </authorList>
    </citation>
    <scope>NUCLEOTIDE SEQUENCE [LARGE SCALE GENOMIC DNA]</scope>
    <source>
        <strain evidence="4">ATCC 700278 / DSM 12444 / CCUG 56034 / CIP 105152 / NBRC 16084 / F199</strain>
    </source>
</reference>
<protein>
    <submittedName>
        <fullName evidence="3">Flp pilus assembly CpaB</fullName>
    </submittedName>
</protein>
<dbReference type="Pfam" id="PF08666">
    <property type="entry name" value="SAF"/>
    <property type="match status" value="1"/>
</dbReference>
<dbReference type="Gene3D" id="3.90.1210.10">
    <property type="entry name" value="Antifreeze-like/N-acetylneuraminic acid synthase C-terminal domain"/>
    <property type="match status" value="1"/>
</dbReference>
<evidence type="ECO:0000313" key="3">
    <source>
        <dbReference type="EMBL" id="ABD25525.1"/>
    </source>
</evidence>
<dbReference type="STRING" id="279238.Saro_1080"/>
<evidence type="ECO:0000259" key="2">
    <source>
        <dbReference type="SMART" id="SM00858"/>
    </source>
</evidence>
<organism evidence="3 4">
    <name type="scientific">Novosphingobium aromaticivorans (strain ATCC 700278 / DSM 12444 / CCUG 56034 / CIP 105152 / NBRC 16084 / F199)</name>
    <dbReference type="NCBI Taxonomy" id="279238"/>
    <lineage>
        <taxon>Bacteria</taxon>
        <taxon>Pseudomonadati</taxon>
        <taxon>Pseudomonadota</taxon>
        <taxon>Alphaproteobacteria</taxon>
        <taxon>Sphingomonadales</taxon>
        <taxon>Sphingomonadaceae</taxon>
        <taxon>Novosphingobium</taxon>
    </lineage>
</organism>
<feature type="chain" id="PRO_5004208092" evidence="1">
    <location>
        <begin position="23"/>
        <end position="342"/>
    </location>
</feature>
<name>Q2G9E8_NOVAD</name>
<evidence type="ECO:0000256" key="1">
    <source>
        <dbReference type="SAM" id="SignalP"/>
    </source>
</evidence>
<dbReference type="eggNOG" id="COG3745">
    <property type="taxonomic scope" value="Bacteria"/>
</dbReference>
<dbReference type="EMBL" id="CP000248">
    <property type="protein sequence ID" value="ABD25525.1"/>
    <property type="molecule type" value="Genomic_DNA"/>
</dbReference>
<dbReference type="Pfam" id="PF16976">
    <property type="entry name" value="RcpC"/>
    <property type="match status" value="1"/>
</dbReference>
<dbReference type="InterPro" id="IPR017592">
    <property type="entry name" value="Pilus_assmbl_Flp-typ_CpaB"/>
</dbReference>
<sequence length="342" mass="35437">MDKRKLMLLVGALIVAIGTAFAARSLFAGNSTPQAEAAAKVPTGPKVLVAQRALPVGTIITADSINFQAWPKDMVQDAYFVEGEADMQKLLGTVVRNPITAGEPVTKGNLVAPGDRGFLAAALGAGMRAVTIPVSARTGVAGFVFPGDHIDLVLTQTVKGTGEGMALKASETILKNLRVLATDQSTEQEQVEGKTRVRTFSTVTLEVTPKIAEKIAVAQTIGTISLSLRSLADNSAELEQAIAAGDVKIPAGVTKQQEEALLQQAMNRPLGGGKDSFVTGGDVSRFQRKTMPVTAPAAGMGAPQMAAATGPQMASNAAPVRRGPVVRVTRGKETESVSLGGN</sequence>
<proteinExistence type="predicted"/>
<keyword evidence="1" id="KW-0732">Signal</keyword>
<dbReference type="InterPro" id="IPR013974">
    <property type="entry name" value="SAF"/>
</dbReference>
<dbReference type="RefSeq" id="WP_011444739.1">
    <property type="nucleotide sequence ID" value="NC_007794.1"/>
</dbReference>
<dbReference type="SMART" id="SM00858">
    <property type="entry name" value="SAF"/>
    <property type="match status" value="1"/>
</dbReference>
<dbReference type="AlphaFoldDB" id="Q2G9E8"/>
<accession>Q2G9E8</accession>
<dbReference type="Proteomes" id="UP000009134">
    <property type="component" value="Chromosome"/>
</dbReference>